<evidence type="ECO:0000256" key="5">
    <source>
        <dbReference type="ARBA" id="ARBA00023121"/>
    </source>
</evidence>
<keyword evidence="9" id="KW-1185">Reference proteome</keyword>
<dbReference type="KEGG" id="pki:111855316"/>
<reference evidence="8" key="1">
    <citation type="submission" date="2025-08" db="UniProtKB">
        <authorList>
            <consortium name="Ensembl"/>
        </authorList>
    </citation>
    <scope>IDENTIFICATION</scope>
</reference>
<dbReference type="GeneTree" id="ENSGT00530000063529"/>
<dbReference type="GO" id="GO:0016055">
    <property type="term" value="P:Wnt signaling pathway"/>
    <property type="evidence" value="ECO:0007669"/>
    <property type="project" value="UniProtKB-KW"/>
</dbReference>
<evidence type="ECO:0000256" key="4">
    <source>
        <dbReference type="ARBA" id="ARBA00022687"/>
    </source>
</evidence>
<dbReference type="OrthoDB" id="9898564at2759"/>
<proteinExistence type="inferred from homology"/>
<dbReference type="PANTHER" id="PTHR22237">
    <property type="entry name" value="APC MEMBRANE RECRUITMENT PROTEIN 2-RELATED"/>
    <property type="match status" value="1"/>
</dbReference>
<dbReference type="Proteomes" id="UP000261540">
    <property type="component" value="Unplaced"/>
</dbReference>
<dbReference type="CTD" id="139285"/>
<feature type="region of interest" description="Disordered" evidence="7">
    <location>
        <begin position="949"/>
        <end position="976"/>
    </location>
</feature>
<dbReference type="STRING" id="1676925.ENSPKIP00000033382"/>
<dbReference type="Ensembl" id="ENSPKIT00000014272.1">
    <property type="protein sequence ID" value="ENSPKIP00000033382.1"/>
    <property type="gene ID" value="ENSPKIG00000013117.1"/>
</dbReference>
<comment type="similarity">
    <text evidence="2">Belongs to the Amer family.</text>
</comment>
<feature type="compositionally biased region" description="Polar residues" evidence="7">
    <location>
        <begin position="443"/>
        <end position="453"/>
    </location>
</feature>
<reference evidence="8" key="2">
    <citation type="submission" date="2025-09" db="UniProtKB">
        <authorList>
            <consortium name="Ensembl"/>
        </authorList>
    </citation>
    <scope>IDENTIFICATION</scope>
</reference>
<feature type="region of interest" description="Disordered" evidence="7">
    <location>
        <begin position="404"/>
        <end position="502"/>
    </location>
</feature>
<evidence type="ECO:0000256" key="1">
    <source>
        <dbReference type="ARBA" id="ARBA00004202"/>
    </source>
</evidence>
<dbReference type="GO" id="GO:0030178">
    <property type="term" value="P:negative regulation of Wnt signaling pathway"/>
    <property type="evidence" value="ECO:0007669"/>
    <property type="project" value="Ensembl"/>
</dbReference>
<dbReference type="GO" id="GO:0005546">
    <property type="term" value="F:phosphatidylinositol-4,5-bisphosphate binding"/>
    <property type="evidence" value="ECO:0007669"/>
    <property type="project" value="TreeGrafter"/>
</dbReference>
<feature type="compositionally biased region" description="Polar residues" evidence="7">
    <location>
        <begin position="964"/>
        <end position="976"/>
    </location>
</feature>
<evidence type="ECO:0000256" key="2">
    <source>
        <dbReference type="ARBA" id="ARBA00007750"/>
    </source>
</evidence>
<keyword evidence="6" id="KW-0472">Membrane</keyword>
<evidence type="ECO:0000256" key="3">
    <source>
        <dbReference type="ARBA" id="ARBA00022475"/>
    </source>
</evidence>
<keyword evidence="5" id="KW-0446">Lipid-binding</keyword>
<protein>
    <submittedName>
        <fullName evidence="8">APC membrane recruitment protein 1</fullName>
    </submittedName>
</protein>
<accession>A0A3B3SRQ4</accession>
<name>A0A3B3SRQ4_9TELE</name>
<dbReference type="AlphaFoldDB" id="A0A3B3SRQ4"/>
<feature type="compositionally biased region" description="Polar residues" evidence="7">
    <location>
        <begin position="461"/>
        <end position="472"/>
    </location>
</feature>
<feature type="compositionally biased region" description="Polar residues" evidence="7">
    <location>
        <begin position="910"/>
        <end position="919"/>
    </location>
</feature>
<evidence type="ECO:0000256" key="7">
    <source>
        <dbReference type="SAM" id="MobiDB-lite"/>
    </source>
</evidence>
<dbReference type="PANTHER" id="PTHR22237:SF0">
    <property type="entry name" value="APC MEMBRANE RECRUITMENT PROTEIN 1"/>
    <property type="match status" value="1"/>
</dbReference>
<dbReference type="GO" id="GO:0008013">
    <property type="term" value="F:beta-catenin binding"/>
    <property type="evidence" value="ECO:0007669"/>
    <property type="project" value="TreeGrafter"/>
</dbReference>
<keyword evidence="3" id="KW-1003">Cell membrane</keyword>
<comment type="subcellular location">
    <subcellularLocation>
        <location evidence="1">Cell membrane</location>
        <topology evidence="1">Peripheral membrane protein</topology>
    </subcellularLocation>
</comment>
<organism evidence="8 9">
    <name type="scientific">Paramormyrops kingsleyae</name>
    <dbReference type="NCBI Taxonomy" id="1676925"/>
    <lineage>
        <taxon>Eukaryota</taxon>
        <taxon>Metazoa</taxon>
        <taxon>Chordata</taxon>
        <taxon>Craniata</taxon>
        <taxon>Vertebrata</taxon>
        <taxon>Euteleostomi</taxon>
        <taxon>Actinopterygii</taxon>
        <taxon>Neopterygii</taxon>
        <taxon>Teleostei</taxon>
        <taxon>Osteoglossocephala</taxon>
        <taxon>Osteoglossomorpha</taxon>
        <taxon>Osteoglossiformes</taxon>
        <taxon>Mormyridae</taxon>
        <taxon>Paramormyrops</taxon>
    </lineage>
</organism>
<evidence type="ECO:0000313" key="9">
    <source>
        <dbReference type="Proteomes" id="UP000261540"/>
    </source>
</evidence>
<evidence type="ECO:0000256" key="6">
    <source>
        <dbReference type="ARBA" id="ARBA00023136"/>
    </source>
</evidence>
<feature type="region of interest" description="Disordered" evidence="7">
    <location>
        <begin position="895"/>
        <end position="919"/>
    </location>
</feature>
<dbReference type="GO" id="GO:0060828">
    <property type="term" value="P:regulation of canonical Wnt signaling pathway"/>
    <property type="evidence" value="ECO:0007669"/>
    <property type="project" value="TreeGrafter"/>
</dbReference>
<feature type="compositionally biased region" description="Basic and acidic residues" evidence="7">
    <location>
        <begin position="492"/>
        <end position="502"/>
    </location>
</feature>
<dbReference type="InterPro" id="IPR019003">
    <property type="entry name" value="AMER"/>
</dbReference>
<keyword evidence="4" id="KW-0879">Wnt signaling pathway</keyword>
<evidence type="ECO:0000313" key="8">
    <source>
        <dbReference type="Ensembl" id="ENSPKIP00000033382.1"/>
    </source>
</evidence>
<feature type="region of interest" description="Disordered" evidence="7">
    <location>
        <begin position="1"/>
        <end position="54"/>
    </location>
</feature>
<sequence length="1027" mass="113731">MEPSRGNELTRETKPLSDVCEQTARGSEGLQPEAETPSERAGAAPSELQPSGKLKKTAFKLFGGRRSICALPSFFGGRNKSHSKGSSKKGIIKSKTHDCISKVSWEDAKREGDVPAGDFEYHNQNGSTEKTLPSSHSANVMSGNDGVEITKGESYLENGDRKPSLEKSLSFPRPKKGFKGLFSSIRRHKKNKHVKMEKTDLDIPKDVVHVKHSIDRHDIEPLGNLEELNVPASVNVKEELFIAHECEKEGMITEKDVSKSDRESLKSLKTQIFRDGDNGGIEHAEVMNTTVEHHCANSITHLSDINSNCTENIQPSVHSSEQISLIFGDVSSLKSFDSLTGCGDIIADQDDDSVAESSVSGERARNAGKRSSCYVTYQGGGEEMATPDEVDRKYLQGLWESEAAADTDYAPRQQSDFMEPDKNPEITSEASDILSPHIDDDSGTTFSHVSDTAITPGDVLTPQSEHQESVPNSDEGYYDSTTPGADDDGVDEVGRIGGDRLPRDSYSGDALYELFEPDDSLMSPTLKEGSSFEIQKSTPDRLEFLDITLNCIDTNLHTSFAPNIGLAGSENTRLAKIQHELLNSKLQSIQKPLPEHTVLGRGRFFPSDKPTECMLDRQHYSCLKEEQSTLHISNSMEKSLRQGSQSLKNTTKIEVYDKSLSLLETDTICTHGLHTPNQIQASELYIDKGTRRPSPTEKNESIPSTKMNAEAEHDQTICFSQALVDFTKHTQLFNDLSGNLTSSESTSPFAQNMQVLPSMVTFDIVDMENEGEYDDQVEMAADEDVASPFEDYNESYLQKDFVECEARQFDFNEQSLFLNNRWGVASLPRHLSLTKVNQSVSAPLTLNRRSRSLDTDSLEFEMSDMYLVQSRVSLSLNPFSRNEMNFKKAFSLHDKRDGNSASCELKNNDDNVTTSWQPETAGTFMGPLTDGEGAEQVQTATLAQQEKPKLTCGPNDRLEVQPAGHSQNRKTQTPVSNPLLLDKGLCSPVLYSAEKSTWPFYKPLQSEDNTSVSANVRVCCREFLSEC</sequence>
<dbReference type="GO" id="GO:0005886">
    <property type="term" value="C:plasma membrane"/>
    <property type="evidence" value="ECO:0007669"/>
    <property type="project" value="UniProtKB-SubCell"/>
</dbReference>
<dbReference type="Pfam" id="PF09422">
    <property type="entry name" value="AMER"/>
    <property type="match status" value="1"/>
</dbReference>